<protein>
    <recommendedName>
        <fullName evidence="6">Amidohydrolase-related domain-containing protein</fullName>
    </recommendedName>
</protein>
<keyword evidence="3" id="KW-0378">Hydrolase</keyword>
<evidence type="ECO:0000313" key="7">
    <source>
        <dbReference type="EMBL" id="KIO27505.1"/>
    </source>
</evidence>
<keyword evidence="8" id="KW-1185">Reference proteome</keyword>
<feature type="signal peptide" evidence="5">
    <location>
        <begin position="1"/>
        <end position="19"/>
    </location>
</feature>
<evidence type="ECO:0000313" key="8">
    <source>
        <dbReference type="Proteomes" id="UP000054248"/>
    </source>
</evidence>
<accession>A0A0C3QAW5</accession>
<evidence type="ECO:0000256" key="1">
    <source>
        <dbReference type="ARBA" id="ARBA00001947"/>
    </source>
</evidence>
<dbReference type="Gene3D" id="2.30.40.10">
    <property type="entry name" value="Urease, subunit C, domain 1"/>
    <property type="match status" value="1"/>
</dbReference>
<dbReference type="EMBL" id="KN823008">
    <property type="protein sequence ID" value="KIO27505.1"/>
    <property type="molecule type" value="Genomic_DNA"/>
</dbReference>
<dbReference type="HOGENOM" id="CLU_012358_0_1_1"/>
<dbReference type="Proteomes" id="UP000054248">
    <property type="component" value="Unassembled WGS sequence"/>
</dbReference>
<organism evidence="7 8">
    <name type="scientific">Tulasnella calospora MUT 4182</name>
    <dbReference type="NCBI Taxonomy" id="1051891"/>
    <lineage>
        <taxon>Eukaryota</taxon>
        <taxon>Fungi</taxon>
        <taxon>Dikarya</taxon>
        <taxon>Basidiomycota</taxon>
        <taxon>Agaricomycotina</taxon>
        <taxon>Agaricomycetes</taxon>
        <taxon>Cantharellales</taxon>
        <taxon>Tulasnellaceae</taxon>
        <taxon>Tulasnella</taxon>
    </lineage>
</organism>
<evidence type="ECO:0000259" key="6">
    <source>
        <dbReference type="Pfam" id="PF01979"/>
    </source>
</evidence>
<feature type="chain" id="PRO_5002180678" description="Amidohydrolase-related domain-containing protein" evidence="5">
    <location>
        <begin position="20"/>
        <end position="473"/>
    </location>
</feature>
<dbReference type="SUPFAM" id="SSF51338">
    <property type="entry name" value="Composite domain of metallo-dependent hydrolases"/>
    <property type="match status" value="1"/>
</dbReference>
<feature type="domain" description="Amidohydrolase-related" evidence="6">
    <location>
        <begin position="72"/>
        <end position="446"/>
    </location>
</feature>
<dbReference type="InterPro" id="IPR032466">
    <property type="entry name" value="Metal_Hydrolase"/>
</dbReference>
<dbReference type="GO" id="GO:0046098">
    <property type="term" value="P:guanine metabolic process"/>
    <property type="evidence" value="ECO:0007669"/>
    <property type="project" value="TreeGrafter"/>
</dbReference>
<reference evidence="7 8" key="1">
    <citation type="submission" date="2014-04" db="EMBL/GenBank/DDBJ databases">
        <authorList>
            <consortium name="DOE Joint Genome Institute"/>
            <person name="Kuo A."/>
            <person name="Girlanda M."/>
            <person name="Perotto S."/>
            <person name="Kohler A."/>
            <person name="Nagy L.G."/>
            <person name="Floudas D."/>
            <person name="Copeland A."/>
            <person name="Barry K.W."/>
            <person name="Cichocki N."/>
            <person name="Veneault-Fourrey C."/>
            <person name="LaButti K."/>
            <person name="Lindquist E.A."/>
            <person name="Lipzen A."/>
            <person name="Lundell T."/>
            <person name="Morin E."/>
            <person name="Murat C."/>
            <person name="Sun H."/>
            <person name="Tunlid A."/>
            <person name="Henrissat B."/>
            <person name="Grigoriev I.V."/>
            <person name="Hibbett D.S."/>
            <person name="Martin F."/>
            <person name="Nordberg H.P."/>
            <person name="Cantor M.N."/>
            <person name="Hua S.X."/>
        </authorList>
    </citation>
    <scope>NUCLEOTIDE SEQUENCE [LARGE SCALE GENOMIC DNA]</scope>
    <source>
        <strain evidence="7 8">MUT 4182</strain>
    </source>
</reference>
<dbReference type="GO" id="GO:0005829">
    <property type="term" value="C:cytosol"/>
    <property type="evidence" value="ECO:0007669"/>
    <property type="project" value="TreeGrafter"/>
</dbReference>
<dbReference type="PANTHER" id="PTHR11271:SF6">
    <property type="entry name" value="GUANINE DEAMINASE"/>
    <property type="match status" value="1"/>
</dbReference>
<dbReference type="GO" id="GO:0008270">
    <property type="term" value="F:zinc ion binding"/>
    <property type="evidence" value="ECO:0007669"/>
    <property type="project" value="TreeGrafter"/>
</dbReference>
<sequence>MTLFRTLLIATIVQTPSLGQLQITHDQLIAVDLNGYVVEIAPKDSEEARSIIEKASSQSPPVVVTTLPSGSFLLPTFVDLHLHAPQFLYLGTGLHLPLMKWLNEYAYKAEERLDADPELANRVYVRLAERLLEAGTGAVLAFGTIKSETNLILAEVMQTKGLRGFVGKLSMDISSRPTYVEASAGASLSEAEMFIRRCREIPIGPENSERLVHPVVTPRFVPTCSDELLLGLGKLVKAEGVHVQSHLAEARDQVDWVRNTRNAEDIDVFDRSGLLTSRTIQAHCTFLHSPELTRMQASGAAIAHCPLSNAYFSSQPFRLREALSAGVTVGLGSDVAGGYQIDIMSAMRNAVSTSRMRDGSLREADIEAANQPSGASHTNVSIEWKEALFLATRGGANALGLLTGCLKPGSPFDAQRIDLTTENYHGVGALDFFDATKDFEIDEDAVEKWWCLGDNRNRRSVWIQGRQVYNAEV</sequence>
<reference evidence="8" key="2">
    <citation type="submission" date="2015-01" db="EMBL/GenBank/DDBJ databases">
        <title>Evolutionary Origins and Diversification of the Mycorrhizal Mutualists.</title>
        <authorList>
            <consortium name="DOE Joint Genome Institute"/>
            <consortium name="Mycorrhizal Genomics Consortium"/>
            <person name="Kohler A."/>
            <person name="Kuo A."/>
            <person name="Nagy L.G."/>
            <person name="Floudas D."/>
            <person name="Copeland A."/>
            <person name="Barry K.W."/>
            <person name="Cichocki N."/>
            <person name="Veneault-Fourrey C."/>
            <person name="LaButti K."/>
            <person name="Lindquist E.A."/>
            <person name="Lipzen A."/>
            <person name="Lundell T."/>
            <person name="Morin E."/>
            <person name="Murat C."/>
            <person name="Riley R."/>
            <person name="Ohm R."/>
            <person name="Sun H."/>
            <person name="Tunlid A."/>
            <person name="Henrissat B."/>
            <person name="Grigoriev I.V."/>
            <person name="Hibbett D.S."/>
            <person name="Martin F."/>
        </authorList>
    </citation>
    <scope>NUCLEOTIDE SEQUENCE [LARGE SCALE GENOMIC DNA]</scope>
    <source>
        <strain evidence="8">MUT 4182</strain>
    </source>
</reference>
<dbReference type="GO" id="GO:0008892">
    <property type="term" value="F:guanine deaminase activity"/>
    <property type="evidence" value="ECO:0007669"/>
    <property type="project" value="TreeGrafter"/>
</dbReference>
<keyword evidence="4" id="KW-0862">Zinc</keyword>
<dbReference type="InterPro" id="IPR051607">
    <property type="entry name" value="Metallo-dep_hydrolases"/>
</dbReference>
<dbReference type="Gene3D" id="3.20.20.140">
    <property type="entry name" value="Metal-dependent hydrolases"/>
    <property type="match status" value="1"/>
</dbReference>
<comment type="cofactor">
    <cofactor evidence="1">
        <name>Zn(2+)</name>
        <dbReference type="ChEBI" id="CHEBI:29105"/>
    </cofactor>
</comment>
<dbReference type="InterPro" id="IPR011059">
    <property type="entry name" value="Metal-dep_hydrolase_composite"/>
</dbReference>
<dbReference type="OrthoDB" id="194468at2759"/>
<evidence type="ECO:0000256" key="3">
    <source>
        <dbReference type="ARBA" id="ARBA00022801"/>
    </source>
</evidence>
<evidence type="ECO:0000256" key="4">
    <source>
        <dbReference type="ARBA" id="ARBA00022833"/>
    </source>
</evidence>
<dbReference type="PANTHER" id="PTHR11271">
    <property type="entry name" value="GUANINE DEAMINASE"/>
    <property type="match status" value="1"/>
</dbReference>
<proteinExistence type="predicted"/>
<dbReference type="AlphaFoldDB" id="A0A0C3QAW5"/>
<keyword evidence="5" id="KW-0732">Signal</keyword>
<evidence type="ECO:0000256" key="2">
    <source>
        <dbReference type="ARBA" id="ARBA00022723"/>
    </source>
</evidence>
<dbReference type="SUPFAM" id="SSF51556">
    <property type="entry name" value="Metallo-dependent hydrolases"/>
    <property type="match status" value="1"/>
</dbReference>
<dbReference type="InterPro" id="IPR006680">
    <property type="entry name" value="Amidohydro-rel"/>
</dbReference>
<dbReference type="STRING" id="1051891.A0A0C3QAW5"/>
<gene>
    <name evidence="7" type="ORF">M407DRAFT_73175</name>
</gene>
<dbReference type="Pfam" id="PF01979">
    <property type="entry name" value="Amidohydro_1"/>
    <property type="match status" value="1"/>
</dbReference>
<evidence type="ECO:0000256" key="5">
    <source>
        <dbReference type="SAM" id="SignalP"/>
    </source>
</evidence>
<name>A0A0C3QAW5_9AGAM</name>
<keyword evidence="2" id="KW-0479">Metal-binding</keyword>